<dbReference type="EMBL" id="CYKH01002229">
    <property type="protein sequence ID" value="CUG94295.1"/>
    <property type="molecule type" value="Genomic_DNA"/>
</dbReference>
<dbReference type="Proteomes" id="UP000051952">
    <property type="component" value="Unassembled WGS sequence"/>
</dbReference>
<dbReference type="SUPFAM" id="SSF144122">
    <property type="entry name" value="Tim10-like"/>
    <property type="match status" value="1"/>
</dbReference>
<evidence type="ECO:0000313" key="3">
    <source>
        <dbReference type="EMBL" id="CUG94295.1"/>
    </source>
</evidence>
<dbReference type="GO" id="GO:0015031">
    <property type="term" value="P:protein transport"/>
    <property type="evidence" value="ECO:0007669"/>
    <property type="project" value="UniProtKB-KW"/>
</dbReference>
<protein>
    <recommendedName>
        <fullName evidence="1">Mitochondrial import inner membrane translocase subunit</fullName>
    </recommendedName>
</protein>
<comment type="function">
    <text evidence="1">Mitochondrial intermembrane chaperone that participates in the import and insertion of some multi-pass transmembrane proteins into the mitochondrial inner membrane. Also required for the transfer of beta-barrel precursors from the TOM complex to the sorting and assembly machinery (SAM complex) of the outer membrane. Acts as a chaperone-like protein that protects the hydrophobic precursors from aggregation and guide them through the mitochondrial intermembrane space.</text>
</comment>
<dbReference type="AlphaFoldDB" id="A0A0S4JRX4"/>
<dbReference type="InterPro" id="IPR035427">
    <property type="entry name" value="Tim10-like_dom_sf"/>
</dbReference>
<keyword evidence="1" id="KW-0811">Translocation</keyword>
<organism evidence="3 4">
    <name type="scientific">Bodo saltans</name>
    <name type="common">Flagellated protozoan</name>
    <dbReference type="NCBI Taxonomy" id="75058"/>
    <lineage>
        <taxon>Eukaryota</taxon>
        <taxon>Discoba</taxon>
        <taxon>Euglenozoa</taxon>
        <taxon>Kinetoplastea</taxon>
        <taxon>Metakinetoplastina</taxon>
        <taxon>Eubodonida</taxon>
        <taxon>Bodonidae</taxon>
        <taxon>Bodo</taxon>
    </lineage>
</organism>
<comment type="similarity">
    <text evidence="1">Belongs to the small Tim family.</text>
</comment>
<keyword evidence="1" id="KW-0472">Membrane</keyword>
<dbReference type="VEuPathDB" id="TriTrypDB:BSAL_47470"/>
<accession>A0A0S4JRX4</accession>
<proteinExistence type="inferred from homology"/>
<dbReference type="OMA" id="NINYGKF"/>
<keyword evidence="1" id="KW-0496">Mitochondrion</keyword>
<evidence type="ECO:0000259" key="2">
    <source>
        <dbReference type="Pfam" id="PF02953"/>
    </source>
</evidence>
<keyword evidence="1" id="KW-0653">Protein transport</keyword>
<comment type="domain">
    <text evidence="1">The twin CX3C motif contains 4 conserved Cys residues that form 2 disulfide bonds in the mitochondrial intermembrane space.</text>
</comment>
<comment type="subcellular location">
    <subcellularLocation>
        <location evidence="1">Mitochondrion inner membrane</location>
        <topology evidence="1">Peripheral membrane protein</topology>
        <orientation evidence="1">Intermembrane side</orientation>
    </subcellularLocation>
</comment>
<feature type="domain" description="Tim10-like" evidence="2">
    <location>
        <begin position="18"/>
        <end position="74"/>
    </location>
</feature>
<evidence type="ECO:0000256" key="1">
    <source>
        <dbReference type="RuleBase" id="RU367043"/>
    </source>
</evidence>
<keyword evidence="1" id="KW-0813">Transport</keyword>
<evidence type="ECO:0000313" key="4">
    <source>
        <dbReference type="Proteomes" id="UP000051952"/>
    </source>
</evidence>
<gene>
    <name evidence="3" type="ORF">BSAL_47470</name>
</gene>
<name>A0A0S4JRX4_BODSA</name>
<keyword evidence="4" id="KW-1185">Reference proteome</keyword>
<reference evidence="4" key="1">
    <citation type="submission" date="2015-09" db="EMBL/GenBank/DDBJ databases">
        <authorList>
            <consortium name="Pathogen Informatics"/>
        </authorList>
    </citation>
    <scope>NUCLEOTIDE SEQUENCE [LARGE SCALE GENOMIC DNA]</scope>
    <source>
        <strain evidence="4">Lake Konstanz</strain>
    </source>
</reference>
<dbReference type="OrthoDB" id="274682at2759"/>
<dbReference type="Pfam" id="PF02953">
    <property type="entry name" value="zf-Tim10_DDP"/>
    <property type="match status" value="1"/>
</dbReference>
<keyword evidence="1" id="KW-0143">Chaperone</keyword>
<dbReference type="Gene3D" id="1.10.287.810">
    <property type="entry name" value="Mitochondrial import inner membrane translocase subunit tim13 like domains"/>
    <property type="match status" value="1"/>
</dbReference>
<dbReference type="GO" id="GO:0005743">
    <property type="term" value="C:mitochondrial inner membrane"/>
    <property type="evidence" value="ECO:0007669"/>
    <property type="project" value="UniProtKB-SubCell"/>
</dbReference>
<dbReference type="InterPro" id="IPR004217">
    <property type="entry name" value="Tim10-like"/>
</dbReference>
<sequence>MPPRFSKAWNEEFDVMKQMQDDRMTMHNNIVCHERCVKNGYITNNHLLGEKTCMVNCLGKLLQTAIVTNLHFQKFEEEQARLAKSSKKRK</sequence>
<comment type="subunit">
    <text evidence="1">Heterohexamer.</text>
</comment>
<keyword evidence="1" id="KW-0999">Mitochondrion inner membrane</keyword>
<keyword evidence="1" id="KW-1015">Disulfide bond</keyword>